<name>A0A1H9UZC0_9FIRM</name>
<dbReference type="RefSeq" id="WP_074731021.1">
    <property type="nucleotide sequence ID" value="NZ_FOGW01000049.1"/>
</dbReference>
<sequence>MADEKKLNIPDGSIEKIAKDLNESIKSFKSVSLKNHDSKTTLTAIKKSKDVVSSVSKESAEVKSRTTDEANKINKIGNEYKKMDQEQAKKNRNSK</sequence>
<proteinExistence type="predicted"/>
<dbReference type="AlphaFoldDB" id="A0A1H9UZC0"/>
<gene>
    <name evidence="2" type="ORF">SAMN02910429_02329</name>
</gene>
<keyword evidence="3" id="KW-1185">Reference proteome</keyword>
<feature type="region of interest" description="Disordered" evidence="1">
    <location>
        <begin position="48"/>
        <end position="95"/>
    </location>
</feature>
<dbReference type="InterPro" id="IPR021477">
    <property type="entry name" value="TVIIS_effector_SACOL2603_fam"/>
</dbReference>
<evidence type="ECO:0000313" key="2">
    <source>
        <dbReference type="EMBL" id="SES14756.1"/>
    </source>
</evidence>
<reference evidence="3" key="1">
    <citation type="submission" date="2016-10" db="EMBL/GenBank/DDBJ databases">
        <authorList>
            <person name="Varghese N."/>
            <person name="Submissions S."/>
        </authorList>
    </citation>
    <scope>NUCLEOTIDE SEQUENCE [LARGE SCALE GENOMIC DNA]</scope>
    <source>
        <strain evidence="3">S1b</strain>
    </source>
</reference>
<dbReference type="EMBL" id="FOGW01000049">
    <property type="protein sequence ID" value="SES14756.1"/>
    <property type="molecule type" value="Genomic_DNA"/>
</dbReference>
<dbReference type="Proteomes" id="UP000182471">
    <property type="component" value="Unassembled WGS sequence"/>
</dbReference>
<dbReference type="NCBIfam" id="TIGR04197">
    <property type="entry name" value="T7SS_SACOL2603"/>
    <property type="match status" value="1"/>
</dbReference>
<accession>A0A1H9UZC0</accession>
<protein>
    <submittedName>
        <fullName evidence="2">Type VII secretion effector, SACOL2603 family</fullName>
    </submittedName>
</protein>
<evidence type="ECO:0000313" key="3">
    <source>
        <dbReference type="Proteomes" id="UP000182471"/>
    </source>
</evidence>
<evidence type="ECO:0000256" key="1">
    <source>
        <dbReference type="SAM" id="MobiDB-lite"/>
    </source>
</evidence>
<organism evidence="2 3">
    <name type="scientific">Lachnobacterium bovis</name>
    <dbReference type="NCBI Taxonomy" id="140626"/>
    <lineage>
        <taxon>Bacteria</taxon>
        <taxon>Bacillati</taxon>
        <taxon>Bacillota</taxon>
        <taxon>Clostridia</taxon>
        <taxon>Lachnospirales</taxon>
        <taxon>Lachnospiraceae</taxon>
        <taxon>Lachnobacterium</taxon>
    </lineage>
</organism>
<feature type="compositionally biased region" description="Basic and acidic residues" evidence="1">
    <location>
        <begin position="58"/>
        <end position="89"/>
    </location>
</feature>